<feature type="region of interest" description="Disordered" evidence="1">
    <location>
        <begin position="42"/>
        <end position="88"/>
    </location>
</feature>
<reference evidence="2" key="1">
    <citation type="submission" date="2023-07" db="EMBL/GenBank/DDBJ databases">
        <title>draft genome sequence of fig (Ficus carica).</title>
        <authorList>
            <person name="Takahashi T."/>
            <person name="Nishimura K."/>
        </authorList>
    </citation>
    <scope>NUCLEOTIDE SEQUENCE</scope>
</reference>
<evidence type="ECO:0000313" key="3">
    <source>
        <dbReference type="Proteomes" id="UP001187192"/>
    </source>
</evidence>
<dbReference type="AlphaFoldDB" id="A0AA88CZJ5"/>
<gene>
    <name evidence="2" type="ORF">TIFTF001_005543</name>
</gene>
<proteinExistence type="predicted"/>
<dbReference type="Proteomes" id="UP001187192">
    <property type="component" value="Unassembled WGS sequence"/>
</dbReference>
<evidence type="ECO:0000256" key="1">
    <source>
        <dbReference type="SAM" id="MobiDB-lite"/>
    </source>
</evidence>
<protein>
    <submittedName>
        <fullName evidence="2">Uncharacterized protein</fullName>
    </submittedName>
</protein>
<keyword evidence="3" id="KW-1185">Reference proteome</keyword>
<organism evidence="2 3">
    <name type="scientific">Ficus carica</name>
    <name type="common">Common fig</name>
    <dbReference type="NCBI Taxonomy" id="3494"/>
    <lineage>
        <taxon>Eukaryota</taxon>
        <taxon>Viridiplantae</taxon>
        <taxon>Streptophyta</taxon>
        <taxon>Embryophyta</taxon>
        <taxon>Tracheophyta</taxon>
        <taxon>Spermatophyta</taxon>
        <taxon>Magnoliopsida</taxon>
        <taxon>eudicotyledons</taxon>
        <taxon>Gunneridae</taxon>
        <taxon>Pentapetalae</taxon>
        <taxon>rosids</taxon>
        <taxon>fabids</taxon>
        <taxon>Rosales</taxon>
        <taxon>Moraceae</taxon>
        <taxon>Ficeae</taxon>
        <taxon>Ficus</taxon>
    </lineage>
</organism>
<accession>A0AA88CZJ5</accession>
<evidence type="ECO:0000313" key="2">
    <source>
        <dbReference type="EMBL" id="GMN35817.1"/>
    </source>
</evidence>
<dbReference type="EMBL" id="BTGU01000005">
    <property type="protein sequence ID" value="GMN35817.1"/>
    <property type="molecule type" value="Genomic_DNA"/>
</dbReference>
<name>A0AA88CZJ5_FICCA</name>
<sequence length="88" mass="9718">MQMSAYPDWVLVTRPYDVLGEHWDPTRSYRHTSVNGVPPTYCYNTSHRHPPPPTLTRAAPAGAGDGHLTVPCTGSETRGTRPLGRLHP</sequence>
<comment type="caution">
    <text evidence="2">The sequence shown here is derived from an EMBL/GenBank/DDBJ whole genome shotgun (WGS) entry which is preliminary data.</text>
</comment>